<dbReference type="Proteomes" id="UP001163096">
    <property type="component" value="Chromosome"/>
</dbReference>
<dbReference type="KEGG" id="mou:OU421_01030"/>
<keyword evidence="3" id="KW-1185">Reference proteome</keyword>
<dbReference type="InterPro" id="IPR007183">
    <property type="entry name" value="UPF0280"/>
</dbReference>
<dbReference type="Gene3D" id="3.10.520.10">
    <property type="entry name" value="ApbE-like domains"/>
    <property type="match status" value="1"/>
</dbReference>
<protein>
    <recommendedName>
        <fullName evidence="1">UPF0280 protein OU421_01030</fullName>
    </recommendedName>
</protein>
<organism evidence="2 3">
    <name type="scientific">Methanogenium organophilum</name>
    <dbReference type="NCBI Taxonomy" id="2199"/>
    <lineage>
        <taxon>Archaea</taxon>
        <taxon>Methanobacteriati</taxon>
        <taxon>Methanobacteriota</taxon>
        <taxon>Stenosarchaea group</taxon>
        <taxon>Methanomicrobia</taxon>
        <taxon>Methanomicrobiales</taxon>
        <taxon>Methanomicrobiaceae</taxon>
        <taxon>Methanogenium</taxon>
    </lineage>
</organism>
<dbReference type="HAMAP" id="MF_01079">
    <property type="entry name" value="UPF0280"/>
    <property type="match status" value="1"/>
</dbReference>
<dbReference type="InterPro" id="IPR037456">
    <property type="entry name" value="MA1715-like"/>
</dbReference>
<reference evidence="2" key="1">
    <citation type="submission" date="2022-11" db="EMBL/GenBank/DDBJ databases">
        <title>Complete genome sequence of Methanogenium organophilum DSM 3596.</title>
        <authorList>
            <person name="Chen S.-C."/>
            <person name="Lai S.-J."/>
            <person name="You Y.-T."/>
        </authorList>
    </citation>
    <scope>NUCLEOTIDE SEQUENCE</scope>
    <source>
        <strain evidence="2">DSM 3596</strain>
    </source>
</reference>
<dbReference type="PIRSF" id="PIRSF006421">
    <property type="entry name" value="UCP006421"/>
    <property type="match status" value="1"/>
</dbReference>
<dbReference type="InterPro" id="IPR003374">
    <property type="entry name" value="ApbE-like_sf"/>
</dbReference>
<gene>
    <name evidence="2" type="ORF">OU421_01030</name>
</gene>
<proteinExistence type="inferred from homology"/>
<evidence type="ECO:0000313" key="2">
    <source>
        <dbReference type="EMBL" id="WAI02551.1"/>
    </source>
</evidence>
<evidence type="ECO:0000256" key="1">
    <source>
        <dbReference type="HAMAP-Rule" id="MF_01079"/>
    </source>
</evidence>
<accession>A0A9X9S6G4</accession>
<evidence type="ECO:0000313" key="3">
    <source>
        <dbReference type="Proteomes" id="UP001163096"/>
    </source>
</evidence>
<dbReference type="NCBIfam" id="NF003324">
    <property type="entry name" value="PRK04334.1-4"/>
    <property type="match status" value="1"/>
</dbReference>
<name>A0A9X9S6G4_METOG</name>
<dbReference type="AlphaFoldDB" id="A0A9X9S6G4"/>
<comment type="similarity">
    <text evidence="1">Belongs to the UPF0280 family.</text>
</comment>
<dbReference type="EMBL" id="CP113361">
    <property type="protein sequence ID" value="WAI02551.1"/>
    <property type="molecule type" value="Genomic_DNA"/>
</dbReference>
<dbReference type="SUPFAM" id="SSF143631">
    <property type="entry name" value="ApbE-like"/>
    <property type="match status" value="1"/>
</dbReference>
<sequence length="235" mass="25162">MIREHFQYRTTITTILADEEKYIATAKEAMVDVRSDLEREILRDPFFKSTYDPYPFPVSSPIAARMVAASEPAGVGPMAAVAGTIAWYGVEAMRDAGATFAVIDNGGDIALIADRNVTIGIHAGHSPFSGNYAFRIPPQDTILGICTSSATVGPSVSFGTADAVTVFSRNVSLADAWATSLCNDFTECSDSFFQARDLREVCGICVIAGDTLCQWGTLPDITRAEVDSSLITAGR</sequence>